<dbReference type="AlphaFoldDB" id="A0AAJ7FJW5"/>
<dbReference type="PANTHER" id="PTHR22803">
    <property type="entry name" value="MANNOSE, PHOSPHOLIPASE, LECTIN RECEPTOR RELATED"/>
    <property type="match status" value="1"/>
</dbReference>
<dbReference type="InterPro" id="IPR050111">
    <property type="entry name" value="C-type_lectin/snaclec_domain"/>
</dbReference>
<dbReference type="Proteomes" id="UP000694920">
    <property type="component" value="Unplaced"/>
</dbReference>
<keyword evidence="2" id="KW-1185">Reference proteome</keyword>
<reference evidence="3" key="1">
    <citation type="submission" date="2025-08" db="UniProtKB">
        <authorList>
            <consortium name="RefSeq"/>
        </authorList>
    </citation>
    <scope>IDENTIFICATION</scope>
</reference>
<evidence type="ECO:0000259" key="1">
    <source>
        <dbReference type="PROSITE" id="PS50041"/>
    </source>
</evidence>
<dbReference type="InterPro" id="IPR016186">
    <property type="entry name" value="C-type_lectin-like/link_sf"/>
</dbReference>
<dbReference type="Pfam" id="PF00059">
    <property type="entry name" value="Lectin_C"/>
    <property type="match status" value="1"/>
</dbReference>
<feature type="domain" description="C-type lectin" evidence="1">
    <location>
        <begin position="169"/>
        <end position="286"/>
    </location>
</feature>
<dbReference type="CDD" id="cd00037">
    <property type="entry name" value="CLECT"/>
    <property type="match status" value="1"/>
</dbReference>
<dbReference type="KEGG" id="ccin:107267799"/>
<dbReference type="Gene3D" id="3.10.100.10">
    <property type="entry name" value="Mannose-Binding Protein A, subunit A"/>
    <property type="match status" value="1"/>
</dbReference>
<proteinExistence type="predicted"/>
<dbReference type="InterPro" id="IPR001304">
    <property type="entry name" value="C-type_lectin-like"/>
</dbReference>
<dbReference type="RefSeq" id="XP_015595401.2">
    <property type="nucleotide sequence ID" value="XM_015739915.2"/>
</dbReference>
<gene>
    <name evidence="3" type="primary">LOC107267799</name>
</gene>
<dbReference type="GeneID" id="107267799"/>
<dbReference type="InterPro" id="IPR016187">
    <property type="entry name" value="CTDL_fold"/>
</dbReference>
<name>A0AAJ7FJW5_CEPCN</name>
<dbReference type="SMART" id="SM00034">
    <property type="entry name" value="CLECT"/>
    <property type="match status" value="1"/>
</dbReference>
<accession>A0AAJ7FJW5</accession>
<evidence type="ECO:0000313" key="2">
    <source>
        <dbReference type="Proteomes" id="UP000694920"/>
    </source>
</evidence>
<dbReference type="PROSITE" id="PS50041">
    <property type="entry name" value="C_TYPE_LECTIN_2"/>
    <property type="match status" value="1"/>
</dbReference>
<evidence type="ECO:0000313" key="3">
    <source>
        <dbReference type="RefSeq" id="XP_015595401.2"/>
    </source>
</evidence>
<dbReference type="SUPFAM" id="SSF56436">
    <property type="entry name" value="C-type lectin-like"/>
    <property type="match status" value="1"/>
</dbReference>
<sequence>MVEFPLLGISQYGGCATVHKIVEPLTSERDKMIYKIENPRKIVSQVFLFQCVTYYIKMYSSPWKLYAVIASLILSWSNGVPIDVDSDSDVESLILPKINTSSELETILNADNETRVLSLGALFFNNSIGSIHINNIPNYSNPITKNTQSKTLLSNVRDDYTLTEGNGYYKLHKRKLSWNNARKACIDERAHLAVINSLREEEILLQLMKNNGNIEDAYIGVHNWFEETDWMTITGESLEAAGYTKWTCKWSNVPDNRGGHQNCAVLLIDGGMDDVTCRYPRAFICEIPLSTSILSMTFIRLCKQTIKSAMFICKIADYLVLLLSMKVTCDFMIHASLQVNQN</sequence>
<protein>
    <submittedName>
        <fullName evidence="3">Uncharacterized protein LOC107267799</fullName>
    </submittedName>
</protein>
<organism evidence="2 3">
    <name type="scientific">Cephus cinctus</name>
    <name type="common">Wheat stem sawfly</name>
    <dbReference type="NCBI Taxonomy" id="211228"/>
    <lineage>
        <taxon>Eukaryota</taxon>
        <taxon>Metazoa</taxon>
        <taxon>Ecdysozoa</taxon>
        <taxon>Arthropoda</taxon>
        <taxon>Hexapoda</taxon>
        <taxon>Insecta</taxon>
        <taxon>Pterygota</taxon>
        <taxon>Neoptera</taxon>
        <taxon>Endopterygota</taxon>
        <taxon>Hymenoptera</taxon>
        <taxon>Cephoidea</taxon>
        <taxon>Cephidae</taxon>
        <taxon>Cephus</taxon>
    </lineage>
</organism>